<sequence>MMITVKTSDLTDVALNYVVAQIDGYEQKWLMKNISEIPAYSCDWALCGKLMDQHLRSMGCVVHLKNKPIYRAFARRKISDVDFCNLASGKDIKEAFLRALVIVSIGYEVQIPKSLQES</sequence>
<organism evidence="1 2">
    <name type="scientific">Proteus vulgaris</name>
    <dbReference type="NCBI Taxonomy" id="585"/>
    <lineage>
        <taxon>Bacteria</taxon>
        <taxon>Pseudomonadati</taxon>
        <taxon>Pseudomonadota</taxon>
        <taxon>Gammaproteobacteria</taxon>
        <taxon>Enterobacterales</taxon>
        <taxon>Morganellaceae</taxon>
        <taxon>Proteus</taxon>
    </lineage>
</organism>
<name>A0A6G6SJW9_PROVU</name>
<evidence type="ECO:0000313" key="2">
    <source>
        <dbReference type="Proteomes" id="UP000503287"/>
    </source>
</evidence>
<dbReference type="EMBL" id="CP047344">
    <property type="protein sequence ID" value="QIF93970.1"/>
    <property type="molecule type" value="Genomic_DNA"/>
</dbReference>
<protein>
    <submittedName>
        <fullName evidence="1">Uncharacterized protein</fullName>
    </submittedName>
</protein>
<dbReference type="Proteomes" id="UP000503287">
    <property type="component" value="Chromosome"/>
</dbReference>
<keyword evidence="2" id="KW-1185">Reference proteome</keyword>
<gene>
    <name evidence="1" type="ORF">GTH24_08715</name>
</gene>
<reference evidence="1 2" key="1">
    <citation type="submission" date="2020-01" db="EMBL/GenBank/DDBJ databases">
        <title>The genomic epidemiology of tigecycline resistance gene tet(X) variants in a swine farm in China.</title>
        <authorList>
            <person name="Peng K."/>
            <person name="Li R."/>
        </authorList>
    </citation>
    <scope>NUCLEOTIDE SEQUENCE [LARGE SCALE GENOMIC DNA]</scope>
    <source>
        <strain evidence="1 2">ZN3</strain>
    </source>
</reference>
<proteinExistence type="predicted"/>
<dbReference type="AlphaFoldDB" id="A0A6G6SJW9"/>
<dbReference type="RefSeq" id="WP_164526257.1">
    <property type="nucleotide sequence ID" value="NZ_CP047344.1"/>
</dbReference>
<accession>A0A6G6SJW9</accession>
<evidence type="ECO:0000313" key="1">
    <source>
        <dbReference type="EMBL" id="QIF93970.1"/>
    </source>
</evidence>